<dbReference type="PATRIC" id="fig|1434123.4.peg.4339"/>
<evidence type="ECO:0000313" key="4">
    <source>
        <dbReference type="Proteomes" id="UP000033096"/>
    </source>
</evidence>
<geneLocation type="plasmid" evidence="3 4">
    <name>unnamed</name>
</geneLocation>
<reference evidence="3 4" key="1">
    <citation type="submission" date="2014-07" db="EMBL/GenBank/DDBJ databases">
        <title>Methanogenic archaea and the global carbon cycle.</title>
        <authorList>
            <person name="Henriksen J.R."/>
            <person name="Luke J."/>
            <person name="Reinhart S."/>
            <person name="Benedict M.N."/>
            <person name="Youngblut N.D."/>
            <person name="Metcalf M.E."/>
            <person name="Whitaker R.J."/>
            <person name="Metcalf W.W."/>
        </authorList>
    </citation>
    <scope>NUCLEOTIDE SEQUENCE [LARGE SCALE GENOMIC DNA]</scope>
    <source>
        <strain evidence="3 4">Z-761</strain>
        <plasmid evidence="3 4">unnamed</plasmid>
    </source>
</reference>
<evidence type="ECO:0000313" key="3">
    <source>
        <dbReference type="EMBL" id="AKB42301.1"/>
    </source>
</evidence>
<dbReference type="EMBL" id="CP009519">
    <property type="protein sequence ID" value="AKB42301.1"/>
    <property type="molecule type" value="Genomic_DNA"/>
</dbReference>
<dbReference type="AlphaFoldDB" id="A0A0E3LGC9"/>
<keyword evidence="1 3" id="KW-0808">Transferase</keyword>
<feature type="domain" description="Glycosyltransferase subfamily 4-like N-terminal" evidence="2">
    <location>
        <begin position="125"/>
        <end position="227"/>
    </location>
</feature>
<evidence type="ECO:0000259" key="2">
    <source>
        <dbReference type="Pfam" id="PF13439"/>
    </source>
</evidence>
<dbReference type="Proteomes" id="UP000033096">
    <property type="component" value="Plasmid unnamed"/>
</dbReference>
<evidence type="ECO:0000256" key="1">
    <source>
        <dbReference type="ARBA" id="ARBA00022679"/>
    </source>
</evidence>
<dbReference type="RefSeq" id="WP_048116531.1">
    <property type="nucleotide sequence ID" value="NZ_CP009519.1"/>
</dbReference>
<gene>
    <name evidence="3" type="ORF">MSVAZ_0032</name>
</gene>
<keyword evidence="4" id="KW-1185">Reference proteome</keyword>
<organism evidence="3 4">
    <name type="scientific">Methanosarcina vacuolata Z-761</name>
    <dbReference type="NCBI Taxonomy" id="1434123"/>
    <lineage>
        <taxon>Archaea</taxon>
        <taxon>Methanobacteriati</taxon>
        <taxon>Methanobacteriota</taxon>
        <taxon>Stenosarchaea group</taxon>
        <taxon>Methanomicrobia</taxon>
        <taxon>Methanosarcinales</taxon>
        <taxon>Methanosarcinaceae</taxon>
        <taxon>Methanosarcina</taxon>
    </lineage>
</organism>
<dbReference type="KEGG" id="mvc:MSVAZ_0032"/>
<protein>
    <submittedName>
        <fullName evidence="3">TPR/glycosyl transferase domain protein</fullName>
    </submittedName>
</protein>
<dbReference type="GeneID" id="24808375"/>
<dbReference type="HOGENOM" id="CLU_032377_1_0_2"/>
<dbReference type="Gene3D" id="3.40.50.2000">
    <property type="entry name" value="Glycogen Phosphorylase B"/>
    <property type="match status" value="2"/>
</dbReference>
<dbReference type="InterPro" id="IPR028098">
    <property type="entry name" value="Glyco_trans_4-like_N"/>
</dbReference>
<dbReference type="PANTHER" id="PTHR46401">
    <property type="entry name" value="GLYCOSYLTRANSFERASE WBBK-RELATED"/>
    <property type="match status" value="1"/>
</dbReference>
<dbReference type="GO" id="GO:0016757">
    <property type="term" value="F:glycosyltransferase activity"/>
    <property type="evidence" value="ECO:0007669"/>
    <property type="project" value="TreeGrafter"/>
</dbReference>
<keyword evidence="3" id="KW-0614">Plasmid</keyword>
<accession>A0A0E3LGC9</accession>
<sequence>MKKALLISYYFPPDPEIGGLRMQGLARYLPEFGWEPIILTKELHEESDLQFRVIQAPSPDDFLLNLLYKYFGSDPVYGVKKKLKINTQKNKKSIRYLFVLSIAEIVTYPDIHKKWKKSLKIIGTDILEKEDIKVIISSSSPIVTHLVANDLKKEFNIPWIADLRDLWSQNHYYKYSFIRKFFEKKLEVKTLTESNAITTVSTYLANDLKKLHGENKVFVAPNGFDPKDIDNSVVDITDKFTITYTGTLYQGKRDPSKLFKAINELISENKIDKNDINIRFYGKQEDWLYKDIEKYNLKDVTNYYGFVSRNLVVTKQRESQLLLLLLWDNPKESGVYTGKIFEYLAAQRPIIAIGPSVGGVVKDLLEETGVGIYTSSIQELKEYLVQCYFEYKTKGRVLYNGRRGQIEKYSQREMARTFARRMDELSR</sequence>
<proteinExistence type="predicted"/>
<name>A0A0E3LGC9_9EURY</name>
<dbReference type="SUPFAM" id="SSF53756">
    <property type="entry name" value="UDP-Glycosyltransferase/glycogen phosphorylase"/>
    <property type="match status" value="1"/>
</dbReference>
<dbReference type="Pfam" id="PF13439">
    <property type="entry name" value="Glyco_transf_4"/>
    <property type="match status" value="1"/>
</dbReference>
<dbReference type="PANTHER" id="PTHR46401:SF2">
    <property type="entry name" value="GLYCOSYLTRANSFERASE WBBK-RELATED"/>
    <property type="match status" value="1"/>
</dbReference>